<dbReference type="Proteomes" id="UP001592582">
    <property type="component" value="Unassembled WGS sequence"/>
</dbReference>
<keyword evidence="4" id="KW-1185">Reference proteome</keyword>
<feature type="region of interest" description="Disordered" evidence="1">
    <location>
        <begin position="91"/>
        <end position="110"/>
    </location>
</feature>
<evidence type="ECO:0000313" key="4">
    <source>
        <dbReference type="Proteomes" id="UP001592582"/>
    </source>
</evidence>
<evidence type="ECO:0008006" key="5">
    <source>
        <dbReference type="Google" id="ProtNLM"/>
    </source>
</evidence>
<accession>A0ABV6V9U6</accession>
<evidence type="ECO:0000313" key="3">
    <source>
        <dbReference type="EMBL" id="MFC1410421.1"/>
    </source>
</evidence>
<keyword evidence="2" id="KW-0472">Membrane</keyword>
<evidence type="ECO:0000256" key="2">
    <source>
        <dbReference type="SAM" id="Phobius"/>
    </source>
</evidence>
<comment type="caution">
    <text evidence="3">The sequence shown here is derived from an EMBL/GenBank/DDBJ whole genome shotgun (WGS) entry which is preliminary data.</text>
</comment>
<proteinExistence type="predicted"/>
<protein>
    <recommendedName>
        <fullName evidence="5">Secreted protein</fullName>
    </recommendedName>
</protein>
<evidence type="ECO:0000256" key="1">
    <source>
        <dbReference type="SAM" id="MobiDB-lite"/>
    </source>
</evidence>
<dbReference type="RefSeq" id="WP_380508034.1">
    <property type="nucleotide sequence ID" value="NZ_JBHEZX010000005.1"/>
</dbReference>
<name>A0ABV6V9U6_9ACTN</name>
<keyword evidence="2" id="KW-0812">Transmembrane</keyword>
<dbReference type="EMBL" id="JBHEZX010000005">
    <property type="protein sequence ID" value="MFC1410421.1"/>
    <property type="molecule type" value="Genomic_DNA"/>
</dbReference>
<organism evidence="3 4">
    <name type="scientific">Streptacidiphilus alkalitolerans</name>
    <dbReference type="NCBI Taxonomy" id="3342712"/>
    <lineage>
        <taxon>Bacteria</taxon>
        <taxon>Bacillati</taxon>
        <taxon>Actinomycetota</taxon>
        <taxon>Actinomycetes</taxon>
        <taxon>Kitasatosporales</taxon>
        <taxon>Streptomycetaceae</taxon>
        <taxon>Streptacidiphilus</taxon>
    </lineage>
</organism>
<sequence>MDDAVAMVAAGLIGAVASVTVAMISKPDDVHVDHDLTTIAGLAAALTETRTEVSRLRDRQTAGEEHARLQDRIIAAFRRRSGVLEDAMRAAGVPIPPPDPADAALISGSA</sequence>
<feature type="transmembrane region" description="Helical" evidence="2">
    <location>
        <begin position="6"/>
        <end position="24"/>
    </location>
</feature>
<gene>
    <name evidence="3" type="ORF">ACEZDG_14215</name>
</gene>
<keyword evidence="2" id="KW-1133">Transmembrane helix</keyword>
<reference evidence="3 4" key="1">
    <citation type="submission" date="2024-09" db="EMBL/GenBank/DDBJ databases">
        <authorList>
            <person name="Lee S.D."/>
        </authorList>
    </citation>
    <scope>NUCLEOTIDE SEQUENCE [LARGE SCALE GENOMIC DNA]</scope>
    <source>
        <strain evidence="3 4">N1-1</strain>
    </source>
</reference>